<keyword evidence="2" id="KW-1185">Reference proteome</keyword>
<accession>A0ABQ5K6L5</accession>
<comment type="caution">
    <text evidence="1">The sequence shown here is derived from an EMBL/GenBank/DDBJ whole genome shotgun (WGS) entry which is preliminary data.</text>
</comment>
<gene>
    <name evidence="1" type="ORF">ADUPG1_000503</name>
</gene>
<proteinExistence type="predicted"/>
<reference evidence="1" key="1">
    <citation type="submission" date="2022-03" db="EMBL/GenBank/DDBJ databases">
        <title>Draft genome sequence of Aduncisulcus paluster, a free-living microaerophilic Fornicata.</title>
        <authorList>
            <person name="Yuyama I."/>
            <person name="Kume K."/>
            <person name="Tamura T."/>
            <person name="Inagaki Y."/>
            <person name="Hashimoto T."/>
        </authorList>
    </citation>
    <scope>NUCLEOTIDE SEQUENCE</scope>
    <source>
        <strain evidence="1">NY0171</strain>
    </source>
</reference>
<dbReference type="Proteomes" id="UP001057375">
    <property type="component" value="Unassembled WGS sequence"/>
</dbReference>
<feature type="non-terminal residue" evidence="1">
    <location>
        <position position="600"/>
    </location>
</feature>
<protein>
    <submittedName>
        <fullName evidence="1">Uncharacterized protein</fullName>
    </submittedName>
</protein>
<evidence type="ECO:0000313" key="1">
    <source>
        <dbReference type="EMBL" id="GKT28206.1"/>
    </source>
</evidence>
<evidence type="ECO:0000313" key="2">
    <source>
        <dbReference type="Proteomes" id="UP001057375"/>
    </source>
</evidence>
<dbReference type="EMBL" id="BQXS01000185">
    <property type="protein sequence ID" value="GKT28206.1"/>
    <property type="molecule type" value="Genomic_DNA"/>
</dbReference>
<feature type="non-terminal residue" evidence="1">
    <location>
        <position position="1"/>
    </location>
</feature>
<sequence length="600" mass="68569">CFGCVLLFIRHNTFASEKVVLGEVSCISLIESWLPQMIQIEGLLRQSEGDGSVVNSVTKSLFYIVMAAEEQVRSFRSQLIPQISSVIVCVLQSLKAEIEVFSKKGYNSIMDLFDNYRDALGYIFDAYQFDSLIIKHFEEIVLCCECMNEIIVQITSDEFKSQFSIAHLNIIVSALLDHISRSEKVLAEASCEDFDNGRVTEILCNILFRFASKTKIHPHFFRQSIAPTLKSLLERGGRVQLFRNAPLYLLKSLKLFSISPSLKDQLLALLGPCFGNWVNLNHGNECDGLLMIILANISQPELRTTSLTFSKIQNLFVSIIDTVEECFTGGWIVAGESHTSILEFFSNVIRLYIAHADVNTLEVYYRIRGLLDGWFSIIKGVEHVEGAVLWSKCIATLSSSSALLPLLSPKHDEDMKWCKERGCEHQYLEYQNQCFPSLHKLNDFFDLFDILSKEEVEDEVITKLINDMAAILYEFNEIFEGLFDEMFLHICEDVVLYFSYGLESFFQLHSPMIFNIFKRMNETISPGETADRLYRRIFSILTHYADRTPKDGASTISHIIPHSKDIFRVYQDSPEQLKDWIKVLALSSCHLHSDVPNKTM</sequence>
<organism evidence="1 2">
    <name type="scientific">Aduncisulcus paluster</name>
    <dbReference type="NCBI Taxonomy" id="2918883"/>
    <lineage>
        <taxon>Eukaryota</taxon>
        <taxon>Metamonada</taxon>
        <taxon>Carpediemonas-like organisms</taxon>
        <taxon>Aduncisulcus</taxon>
    </lineage>
</organism>
<name>A0ABQ5K6L5_9EUKA</name>